<keyword evidence="3" id="KW-1185">Reference proteome</keyword>
<evidence type="ECO:0000313" key="2">
    <source>
        <dbReference type="EMBL" id="EJD34122.1"/>
    </source>
</evidence>
<proteinExistence type="predicted"/>
<gene>
    <name evidence="2" type="ORF">AURDEDRAFT_176829</name>
</gene>
<dbReference type="AlphaFoldDB" id="J0CUT5"/>
<dbReference type="KEGG" id="adl:AURDEDRAFT_176829"/>
<reference evidence="3" key="1">
    <citation type="journal article" date="2012" name="Science">
        <title>The Paleozoic origin of enzymatic lignin decomposition reconstructed from 31 fungal genomes.</title>
        <authorList>
            <person name="Floudas D."/>
            <person name="Binder M."/>
            <person name="Riley R."/>
            <person name="Barry K."/>
            <person name="Blanchette R.A."/>
            <person name="Henrissat B."/>
            <person name="Martinez A.T."/>
            <person name="Otillar R."/>
            <person name="Spatafora J.W."/>
            <person name="Yadav J.S."/>
            <person name="Aerts A."/>
            <person name="Benoit I."/>
            <person name="Boyd A."/>
            <person name="Carlson A."/>
            <person name="Copeland A."/>
            <person name="Coutinho P.M."/>
            <person name="de Vries R.P."/>
            <person name="Ferreira P."/>
            <person name="Findley K."/>
            <person name="Foster B."/>
            <person name="Gaskell J."/>
            <person name="Glotzer D."/>
            <person name="Gorecki P."/>
            <person name="Heitman J."/>
            <person name="Hesse C."/>
            <person name="Hori C."/>
            <person name="Igarashi K."/>
            <person name="Jurgens J.A."/>
            <person name="Kallen N."/>
            <person name="Kersten P."/>
            <person name="Kohler A."/>
            <person name="Kuees U."/>
            <person name="Kumar T.K.A."/>
            <person name="Kuo A."/>
            <person name="LaButti K."/>
            <person name="Larrondo L.F."/>
            <person name="Lindquist E."/>
            <person name="Ling A."/>
            <person name="Lombard V."/>
            <person name="Lucas S."/>
            <person name="Lundell T."/>
            <person name="Martin R."/>
            <person name="McLaughlin D.J."/>
            <person name="Morgenstern I."/>
            <person name="Morin E."/>
            <person name="Murat C."/>
            <person name="Nagy L.G."/>
            <person name="Nolan M."/>
            <person name="Ohm R.A."/>
            <person name="Patyshakuliyeva A."/>
            <person name="Rokas A."/>
            <person name="Ruiz-Duenas F.J."/>
            <person name="Sabat G."/>
            <person name="Salamov A."/>
            <person name="Samejima M."/>
            <person name="Schmutz J."/>
            <person name="Slot J.C."/>
            <person name="St John F."/>
            <person name="Stenlid J."/>
            <person name="Sun H."/>
            <person name="Sun S."/>
            <person name="Syed K."/>
            <person name="Tsang A."/>
            <person name="Wiebenga A."/>
            <person name="Young D."/>
            <person name="Pisabarro A."/>
            <person name="Eastwood D.C."/>
            <person name="Martin F."/>
            <person name="Cullen D."/>
            <person name="Grigoriev I.V."/>
            <person name="Hibbett D.S."/>
        </authorList>
    </citation>
    <scope>NUCLEOTIDE SEQUENCE [LARGE SCALE GENOMIC DNA]</scope>
    <source>
        <strain evidence="3">TFB10046</strain>
    </source>
</reference>
<sequence>MDRSISTKFCFAHETTNDRFPISASPVADAAASAFSAQTATSSDMAASGAFFNRCWNASSVKCAHPAKATFVVERLNLPIDAVPAVDAAASPPSTRELAIGEASLLEPPNTLRVYSDGSGEDSVAAVAVWADGTVIDERAHPGLLARHTVHEAVLYGLVLALRVVKTLIHRAARPNVVTGLDNNSVAQRAHNPQARIAHLPNDARLAQTILEHPRPTRLGARPRDHYRKRTADERTKLVVAGTDSPLAIVRKWQTRWTASERGLRYTRFDRTPPSAPVLCLFHGLAREQGANLVLVPRTTLPLHGFIWTTVALMGEIEGWPNDATGWPDDDDELAQADSEWPDDESSSPPTLTWPTYPTAELPALPYAFLPSSMPIYSQSDQFSAEYTSTDALVDLDDMLTEALTSPDDMSTNALASTGDIDESEQDSESDTQDELDTPEPLDGATTPAESAGNGYVGLEFFEALNLEATMAASSSYFAGHEMWMQVLAAEPTSVQLTVGDSPDDTAAIARYESRVSAFEAASSRIFGSDGPWSAGSRAHTVRPQPQSFSCVSVTYEAFIDDERYQVVVKDMTGNA</sequence>
<name>J0CUT5_AURST</name>
<dbReference type="Proteomes" id="UP000006514">
    <property type="component" value="Unassembled WGS sequence"/>
</dbReference>
<evidence type="ECO:0000313" key="3">
    <source>
        <dbReference type="Proteomes" id="UP000006514"/>
    </source>
</evidence>
<feature type="compositionally biased region" description="Acidic residues" evidence="1">
    <location>
        <begin position="420"/>
        <end position="440"/>
    </location>
</feature>
<protein>
    <submittedName>
        <fullName evidence="2">Uncharacterized protein</fullName>
    </submittedName>
</protein>
<feature type="region of interest" description="Disordered" evidence="1">
    <location>
        <begin position="322"/>
        <end position="357"/>
    </location>
</feature>
<accession>J0CUT5</accession>
<feature type="compositionally biased region" description="Acidic residues" evidence="1">
    <location>
        <begin position="328"/>
        <end position="346"/>
    </location>
</feature>
<organism evidence="2 3">
    <name type="scientific">Auricularia subglabra (strain TFB-10046 / SS5)</name>
    <name type="common">White-rot fungus</name>
    <name type="synonym">Auricularia delicata (strain TFB10046)</name>
    <dbReference type="NCBI Taxonomy" id="717982"/>
    <lineage>
        <taxon>Eukaryota</taxon>
        <taxon>Fungi</taxon>
        <taxon>Dikarya</taxon>
        <taxon>Basidiomycota</taxon>
        <taxon>Agaricomycotina</taxon>
        <taxon>Agaricomycetes</taxon>
        <taxon>Auriculariales</taxon>
        <taxon>Auriculariaceae</taxon>
        <taxon>Auricularia</taxon>
    </lineage>
</organism>
<feature type="region of interest" description="Disordered" evidence="1">
    <location>
        <begin position="404"/>
        <end position="451"/>
    </location>
</feature>
<dbReference type="EMBL" id="JH687997">
    <property type="protein sequence ID" value="EJD34122.1"/>
    <property type="molecule type" value="Genomic_DNA"/>
</dbReference>
<evidence type="ECO:0000256" key="1">
    <source>
        <dbReference type="SAM" id="MobiDB-lite"/>
    </source>
</evidence>
<dbReference type="InParanoid" id="J0CUT5"/>